<organism evidence="1">
    <name type="scientific">Arundo donax</name>
    <name type="common">Giant reed</name>
    <name type="synonym">Donax arundinaceus</name>
    <dbReference type="NCBI Taxonomy" id="35708"/>
    <lineage>
        <taxon>Eukaryota</taxon>
        <taxon>Viridiplantae</taxon>
        <taxon>Streptophyta</taxon>
        <taxon>Embryophyta</taxon>
        <taxon>Tracheophyta</taxon>
        <taxon>Spermatophyta</taxon>
        <taxon>Magnoliopsida</taxon>
        <taxon>Liliopsida</taxon>
        <taxon>Poales</taxon>
        <taxon>Poaceae</taxon>
        <taxon>PACMAD clade</taxon>
        <taxon>Arundinoideae</taxon>
        <taxon>Arundineae</taxon>
        <taxon>Arundo</taxon>
    </lineage>
</organism>
<evidence type="ECO:0000313" key="1">
    <source>
        <dbReference type="EMBL" id="JAD68483.1"/>
    </source>
</evidence>
<reference evidence="1" key="2">
    <citation type="journal article" date="2015" name="Data Brief">
        <title>Shoot transcriptome of the giant reed, Arundo donax.</title>
        <authorList>
            <person name="Barrero R.A."/>
            <person name="Guerrero F.D."/>
            <person name="Moolhuijzen P."/>
            <person name="Goolsby J.A."/>
            <person name="Tidwell J."/>
            <person name="Bellgard S.E."/>
            <person name="Bellgard M.I."/>
        </authorList>
    </citation>
    <scope>NUCLEOTIDE SEQUENCE</scope>
    <source>
        <tissue evidence="1">Shoot tissue taken approximately 20 cm above the soil surface</tissue>
    </source>
</reference>
<sequence length="13" mass="1195">MCARTAGAAACAV</sequence>
<accession>A0A0A9C1Z6</accession>
<proteinExistence type="predicted"/>
<protein>
    <submittedName>
        <fullName evidence="1">Uncharacterized protein</fullName>
    </submittedName>
</protein>
<name>A0A0A9C1Z6_ARUDO</name>
<dbReference type="EMBL" id="GBRH01229412">
    <property type="protein sequence ID" value="JAD68483.1"/>
    <property type="molecule type" value="Transcribed_RNA"/>
</dbReference>
<reference evidence="1" key="1">
    <citation type="submission" date="2014-09" db="EMBL/GenBank/DDBJ databases">
        <authorList>
            <person name="Magalhaes I.L.F."/>
            <person name="Oliveira U."/>
            <person name="Santos F.R."/>
            <person name="Vidigal T.H.D.A."/>
            <person name="Brescovit A.D."/>
            <person name="Santos A.J."/>
        </authorList>
    </citation>
    <scope>NUCLEOTIDE SEQUENCE</scope>
    <source>
        <tissue evidence="1">Shoot tissue taken approximately 20 cm above the soil surface</tissue>
    </source>
</reference>